<accession>A0AAU9G4D9</accession>
<organism evidence="1 2">
    <name type="scientific">Drosophila madeirensis</name>
    <name type="common">Fruit fly</name>
    <dbReference type="NCBI Taxonomy" id="30013"/>
    <lineage>
        <taxon>Eukaryota</taxon>
        <taxon>Metazoa</taxon>
        <taxon>Ecdysozoa</taxon>
        <taxon>Arthropoda</taxon>
        <taxon>Hexapoda</taxon>
        <taxon>Insecta</taxon>
        <taxon>Pterygota</taxon>
        <taxon>Neoptera</taxon>
        <taxon>Endopterygota</taxon>
        <taxon>Diptera</taxon>
        <taxon>Brachycera</taxon>
        <taxon>Muscomorpha</taxon>
        <taxon>Ephydroidea</taxon>
        <taxon>Drosophilidae</taxon>
        <taxon>Drosophila</taxon>
        <taxon>Sophophora</taxon>
    </lineage>
</organism>
<evidence type="ECO:0000313" key="2">
    <source>
        <dbReference type="Proteomes" id="UP001500889"/>
    </source>
</evidence>
<gene>
    <name evidence="1" type="ORF">DMAD_01925</name>
</gene>
<dbReference type="Proteomes" id="UP001500889">
    <property type="component" value="Chromosome A"/>
</dbReference>
<reference evidence="1 2" key="1">
    <citation type="submission" date="2024-02" db="EMBL/GenBank/DDBJ databases">
        <title>A chromosome-level genome assembly of Drosophila madeirensis, a fruit fly species endemic to Madeira island.</title>
        <authorList>
            <person name="Tomihara K."/>
            <person name="Llopart A."/>
            <person name="Yamamoto D."/>
        </authorList>
    </citation>
    <scope>NUCLEOTIDE SEQUENCE [LARGE SCALE GENOMIC DNA]</scope>
    <source>
        <strain evidence="1 2">RF1</strain>
    </source>
</reference>
<sequence length="172" mass="18921">MENPDQNPYASLLPHIVGMLHGKPGQSATLDQVCAGVESLAELNEAMMQHIRCFDTLQAAVQFGIGLGVNMGILTHSKDTLLLGSKLHVRSTDNQQSTLGVEFELNDLRTSVHKWEEPLHNELLQELMFSDETGQQAYSVDEPLIPGRTLRSAMKRVTGAVGIQLPPQITEH</sequence>
<keyword evidence="2" id="KW-1185">Reference proteome</keyword>
<evidence type="ECO:0000313" key="1">
    <source>
        <dbReference type="EMBL" id="BFG02420.1"/>
    </source>
</evidence>
<proteinExistence type="predicted"/>
<dbReference type="AlphaFoldDB" id="A0AAU9G4D9"/>
<name>A0AAU9G4D9_DROMD</name>
<protein>
    <submittedName>
        <fullName evidence="1">Uncharacterized protein</fullName>
    </submittedName>
</protein>
<dbReference type="EMBL" id="AP029266">
    <property type="protein sequence ID" value="BFG02420.1"/>
    <property type="molecule type" value="Genomic_DNA"/>
</dbReference>